<name>A0A915JEL2_ROMCU</name>
<dbReference type="Proteomes" id="UP000887565">
    <property type="component" value="Unplaced"/>
</dbReference>
<keyword evidence="1" id="KW-1185">Reference proteome</keyword>
<dbReference type="AlphaFoldDB" id="A0A915JEL2"/>
<accession>A0A915JEL2</accession>
<evidence type="ECO:0000313" key="1">
    <source>
        <dbReference type="Proteomes" id="UP000887565"/>
    </source>
</evidence>
<organism evidence="1 2">
    <name type="scientific">Romanomermis culicivorax</name>
    <name type="common">Nematode worm</name>
    <dbReference type="NCBI Taxonomy" id="13658"/>
    <lineage>
        <taxon>Eukaryota</taxon>
        <taxon>Metazoa</taxon>
        <taxon>Ecdysozoa</taxon>
        <taxon>Nematoda</taxon>
        <taxon>Enoplea</taxon>
        <taxon>Dorylaimia</taxon>
        <taxon>Mermithida</taxon>
        <taxon>Mermithoidea</taxon>
        <taxon>Mermithidae</taxon>
        <taxon>Romanomermis</taxon>
    </lineage>
</organism>
<evidence type="ECO:0000313" key="2">
    <source>
        <dbReference type="WBParaSite" id="nRc.2.0.1.t24960-RA"/>
    </source>
</evidence>
<proteinExistence type="predicted"/>
<reference evidence="2" key="1">
    <citation type="submission" date="2022-11" db="UniProtKB">
        <authorList>
            <consortium name="WormBaseParasite"/>
        </authorList>
    </citation>
    <scope>IDENTIFICATION</scope>
</reference>
<dbReference type="WBParaSite" id="nRc.2.0.1.t24960-RA">
    <property type="protein sequence ID" value="nRc.2.0.1.t24960-RA"/>
    <property type="gene ID" value="nRc.2.0.1.g24960"/>
</dbReference>
<protein>
    <submittedName>
        <fullName evidence="2">Uncharacterized protein</fullName>
    </submittedName>
</protein>
<sequence length="74" mass="8391">MTGTLNYYHTGKKYAFPAEWARKLEYTKITGAKIAGTIANAPLSKTFLQKNNFLHKLYHSAKTSIAERKQASNR</sequence>